<dbReference type="AlphaFoldDB" id="A0A1Y2C3B4"/>
<dbReference type="EMBL" id="MCGO01000031">
    <property type="protein sequence ID" value="ORY41519.1"/>
    <property type="molecule type" value="Genomic_DNA"/>
</dbReference>
<dbReference type="Proteomes" id="UP000193642">
    <property type="component" value="Unassembled WGS sequence"/>
</dbReference>
<feature type="transmembrane region" description="Helical" evidence="1">
    <location>
        <begin position="49"/>
        <end position="72"/>
    </location>
</feature>
<gene>
    <name evidence="2" type="ORF">BCR33DRAFT_767385</name>
</gene>
<protein>
    <submittedName>
        <fullName evidence="2">Uncharacterized protein</fullName>
    </submittedName>
</protein>
<keyword evidence="1" id="KW-1133">Transmembrane helix</keyword>
<name>A0A1Y2C3B4_9FUNG</name>
<proteinExistence type="predicted"/>
<comment type="caution">
    <text evidence="2">The sequence shown here is derived from an EMBL/GenBank/DDBJ whole genome shotgun (WGS) entry which is preliminary data.</text>
</comment>
<keyword evidence="1" id="KW-0472">Membrane</keyword>
<reference evidence="2 3" key="1">
    <citation type="submission" date="2016-07" db="EMBL/GenBank/DDBJ databases">
        <title>Pervasive Adenine N6-methylation of Active Genes in Fungi.</title>
        <authorList>
            <consortium name="DOE Joint Genome Institute"/>
            <person name="Mondo S.J."/>
            <person name="Dannebaum R.O."/>
            <person name="Kuo R.C."/>
            <person name="Labutti K."/>
            <person name="Haridas S."/>
            <person name="Kuo A."/>
            <person name="Salamov A."/>
            <person name="Ahrendt S.R."/>
            <person name="Lipzen A."/>
            <person name="Sullivan W."/>
            <person name="Andreopoulos W.B."/>
            <person name="Clum A."/>
            <person name="Lindquist E."/>
            <person name="Daum C."/>
            <person name="Ramamoorthy G.K."/>
            <person name="Gryganskyi A."/>
            <person name="Culley D."/>
            <person name="Magnuson J.K."/>
            <person name="James T.Y."/>
            <person name="O'Malley M.A."/>
            <person name="Stajich J.E."/>
            <person name="Spatafora J.W."/>
            <person name="Visel A."/>
            <person name="Grigoriev I.V."/>
        </authorList>
    </citation>
    <scope>NUCLEOTIDE SEQUENCE [LARGE SCALE GENOMIC DNA]</scope>
    <source>
        <strain evidence="2 3">JEL800</strain>
    </source>
</reference>
<evidence type="ECO:0000313" key="2">
    <source>
        <dbReference type="EMBL" id="ORY41519.1"/>
    </source>
</evidence>
<organism evidence="2 3">
    <name type="scientific">Rhizoclosmatium globosum</name>
    <dbReference type="NCBI Taxonomy" id="329046"/>
    <lineage>
        <taxon>Eukaryota</taxon>
        <taxon>Fungi</taxon>
        <taxon>Fungi incertae sedis</taxon>
        <taxon>Chytridiomycota</taxon>
        <taxon>Chytridiomycota incertae sedis</taxon>
        <taxon>Chytridiomycetes</taxon>
        <taxon>Chytridiales</taxon>
        <taxon>Chytriomycetaceae</taxon>
        <taxon>Rhizoclosmatium</taxon>
    </lineage>
</organism>
<sequence length="151" mass="17598">MFFFLSPNIVPSFTVTYPRFPMIKWLQRKYEESELAQWLAGLVAEYGPAWVVSAQIVGWFCFFVLWALLIVADVHPSRIADSFQLADDSLWRYYIDVYGVPAAAYVLNRIIFPIRIAMEIVLVRQIHKPVNAVLVFGVYFWDKGRCRWRGG</sequence>
<accession>A0A1Y2C3B4</accession>
<evidence type="ECO:0000313" key="3">
    <source>
        <dbReference type="Proteomes" id="UP000193642"/>
    </source>
</evidence>
<keyword evidence="3" id="KW-1185">Reference proteome</keyword>
<keyword evidence="1" id="KW-0812">Transmembrane</keyword>
<dbReference type="OrthoDB" id="2147875at2759"/>
<evidence type="ECO:0000256" key="1">
    <source>
        <dbReference type="SAM" id="Phobius"/>
    </source>
</evidence>